<proteinExistence type="predicted"/>
<dbReference type="InterPro" id="IPR004159">
    <property type="entry name" value="Put_SAM_MeTrfase"/>
</dbReference>
<evidence type="ECO:0000256" key="1">
    <source>
        <dbReference type="ARBA" id="ARBA00022603"/>
    </source>
</evidence>
<accession>A0A6N2K1D7</accession>
<evidence type="ECO:0000256" key="3">
    <source>
        <dbReference type="ARBA" id="ARBA00023180"/>
    </source>
</evidence>
<feature type="transmembrane region" description="Helical" evidence="4">
    <location>
        <begin position="15"/>
        <end position="36"/>
    </location>
</feature>
<evidence type="ECO:0000313" key="5">
    <source>
        <dbReference type="EMBL" id="VFU21311.1"/>
    </source>
</evidence>
<sequence length="139" mass="15486">MGGYSWGSAFDSKSGQMIMVALLLMVGSFYTGTLFGNNNASIYVSQLSSSSNSSSSHGIYTFTNKVALAYRQTPILIPESGMNVCPLKFNEYIPCHDVAYVKTLYPSLDLSRREELERQPPLEKRLFCLVPPPEDYKLP</sequence>
<dbReference type="GO" id="GO:0008168">
    <property type="term" value="F:methyltransferase activity"/>
    <property type="evidence" value="ECO:0007669"/>
    <property type="project" value="UniProtKB-KW"/>
</dbReference>
<keyword evidence="4" id="KW-0812">Transmembrane</keyword>
<name>A0A6N2K1D7_SALVM</name>
<protein>
    <submittedName>
        <fullName evidence="5">Uncharacterized protein</fullName>
    </submittedName>
</protein>
<keyword evidence="4" id="KW-0472">Membrane</keyword>
<keyword evidence="4" id="KW-1133">Transmembrane helix</keyword>
<evidence type="ECO:0000256" key="4">
    <source>
        <dbReference type="SAM" id="Phobius"/>
    </source>
</evidence>
<organism evidence="5">
    <name type="scientific">Salix viminalis</name>
    <name type="common">Common osier</name>
    <name type="synonym">Basket willow</name>
    <dbReference type="NCBI Taxonomy" id="40686"/>
    <lineage>
        <taxon>Eukaryota</taxon>
        <taxon>Viridiplantae</taxon>
        <taxon>Streptophyta</taxon>
        <taxon>Embryophyta</taxon>
        <taxon>Tracheophyta</taxon>
        <taxon>Spermatophyta</taxon>
        <taxon>Magnoliopsida</taxon>
        <taxon>eudicotyledons</taxon>
        <taxon>Gunneridae</taxon>
        <taxon>Pentapetalae</taxon>
        <taxon>rosids</taxon>
        <taxon>fabids</taxon>
        <taxon>Malpighiales</taxon>
        <taxon>Salicaceae</taxon>
        <taxon>Saliceae</taxon>
        <taxon>Salix</taxon>
    </lineage>
</organism>
<gene>
    <name evidence="5" type="ORF">SVIM_LOCUS12604</name>
</gene>
<dbReference type="Pfam" id="PF03141">
    <property type="entry name" value="Methyltransf_29"/>
    <property type="match status" value="1"/>
</dbReference>
<dbReference type="EMBL" id="CAADRP010000002">
    <property type="protein sequence ID" value="VFU21311.1"/>
    <property type="molecule type" value="Genomic_DNA"/>
</dbReference>
<evidence type="ECO:0000256" key="2">
    <source>
        <dbReference type="ARBA" id="ARBA00022679"/>
    </source>
</evidence>
<keyword evidence="1" id="KW-0489">Methyltransferase</keyword>
<dbReference type="GO" id="GO:0032259">
    <property type="term" value="P:methylation"/>
    <property type="evidence" value="ECO:0007669"/>
    <property type="project" value="UniProtKB-KW"/>
</dbReference>
<keyword evidence="2" id="KW-0808">Transferase</keyword>
<dbReference type="AlphaFoldDB" id="A0A6N2K1D7"/>
<keyword evidence="3" id="KW-0325">Glycoprotein</keyword>
<reference evidence="5" key="1">
    <citation type="submission" date="2019-03" db="EMBL/GenBank/DDBJ databases">
        <authorList>
            <person name="Mank J."/>
            <person name="Almeida P."/>
        </authorList>
    </citation>
    <scope>NUCLEOTIDE SEQUENCE</scope>
    <source>
        <strain evidence="5">78183</strain>
    </source>
</reference>